<sequence>MGRFGKNEVVAVFHVILAVVILVISSKMLAKSQTREGIFKLSIPRDIPDPIKSVGAQVTKAGATLAAEASGVKSAGADLASSAVATGATLISKLGPKGAAAGTKEACGNFSGTWECISFPMMMAVIPFTMVFATLSAGFCILSVKVVAVPFVVPLFSVLAWMASAISDDVPFDTTRRNSTTATQAYRRSSFHPFSRNLGSKDCVQTKPNKTDAVLLHSHQTPRE</sequence>
<accession>A0A2U3DS02</accession>
<keyword evidence="1" id="KW-1133">Transmembrane helix</keyword>
<dbReference type="Proteomes" id="UP000245956">
    <property type="component" value="Unassembled WGS sequence"/>
</dbReference>
<organism evidence="2 3">
    <name type="scientific">Purpureocillium lilacinum</name>
    <name type="common">Paecilomyces lilacinus</name>
    <dbReference type="NCBI Taxonomy" id="33203"/>
    <lineage>
        <taxon>Eukaryota</taxon>
        <taxon>Fungi</taxon>
        <taxon>Dikarya</taxon>
        <taxon>Ascomycota</taxon>
        <taxon>Pezizomycotina</taxon>
        <taxon>Sordariomycetes</taxon>
        <taxon>Hypocreomycetidae</taxon>
        <taxon>Hypocreales</taxon>
        <taxon>Ophiocordycipitaceae</taxon>
        <taxon>Purpureocillium</taxon>
    </lineage>
</organism>
<dbReference type="AlphaFoldDB" id="A0A2U3DS02"/>
<evidence type="ECO:0000256" key="1">
    <source>
        <dbReference type="SAM" id="Phobius"/>
    </source>
</evidence>
<feature type="transmembrane region" description="Helical" evidence="1">
    <location>
        <begin position="12"/>
        <end position="30"/>
    </location>
</feature>
<proteinExistence type="predicted"/>
<keyword evidence="1" id="KW-0472">Membrane</keyword>
<evidence type="ECO:0000313" key="2">
    <source>
        <dbReference type="EMBL" id="PWI65040.1"/>
    </source>
</evidence>
<comment type="caution">
    <text evidence="2">The sequence shown here is derived from an EMBL/GenBank/DDBJ whole genome shotgun (WGS) entry which is preliminary data.</text>
</comment>
<feature type="transmembrane region" description="Helical" evidence="1">
    <location>
        <begin position="124"/>
        <end position="144"/>
    </location>
</feature>
<name>A0A2U3DS02_PURLI</name>
<evidence type="ECO:0000313" key="3">
    <source>
        <dbReference type="Proteomes" id="UP000245956"/>
    </source>
</evidence>
<gene>
    <name evidence="2" type="ORF">PCL_07452</name>
</gene>
<dbReference type="EMBL" id="LCWV01000039">
    <property type="protein sequence ID" value="PWI65040.1"/>
    <property type="molecule type" value="Genomic_DNA"/>
</dbReference>
<keyword evidence="1" id="KW-0812">Transmembrane</keyword>
<reference evidence="2 3" key="1">
    <citation type="journal article" date="2016" name="Front. Microbiol.">
        <title>Genome and transcriptome sequences reveal the specific parasitism of the nematophagous Purpureocillium lilacinum 36-1.</title>
        <authorList>
            <person name="Xie J."/>
            <person name="Li S."/>
            <person name="Mo C."/>
            <person name="Xiao X."/>
            <person name="Peng D."/>
            <person name="Wang G."/>
            <person name="Xiao Y."/>
        </authorList>
    </citation>
    <scope>NUCLEOTIDE SEQUENCE [LARGE SCALE GENOMIC DNA]</scope>
    <source>
        <strain evidence="2 3">36-1</strain>
    </source>
</reference>
<protein>
    <submittedName>
        <fullName evidence="2">Uncharacterized protein</fullName>
    </submittedName>
</protein>